<reference evidence="2 3" key="1">
    <citation type="journal article" date="2019" name="Commun. Biol.">
        <title>The bagworm genome reveals a unique fibroin gene that provides high tensile strength.</title>
        <authorList>
            <person name="Kono N."/>
            <person name="Nakamura H."/>
            <person name="Ohtoshi R."/>
            <person name="Tomita M."/>
            <person name="Numata K."/>
            <person name="Arakawa K."/>
        </authorList>
    </citation>
    <scope>NUCLEOTIDE SEQUENCE [LARGE SCALE GENOMIC DNA]</scope>
</reference>
<keyword evidence="3" id="KW-1185">Reference proteome</keyword>
<dbReference type="Proteomes" id="UP000299102">
    <property type="component" value="Unassembled WGS sequence"/>
</dbReference>
<comment type="caution">
    <text evidence="2">The sequence shown here is derived from an EMBL/GenBank/DDBJ whole genome shotgun (WGS) entry which is preliminary data.</text>
</comment>
<dbReference type="AlphaFoldDB" id="A0A4C1TD13"/>
<protein>
    <submittedName>
        <fullName evidence="2">Uncharacterized protein</fullName>
    </submittedName>
</protein>
<proteinExistence type="predicted"/>
<evidence type="ECO:0000313" key="3">
    <source>
        <dbReference type="Proteomes" id="UP000299102"/>
    </source>
</evidence>
<evidence type="ECO:0000313" key="2">
    <source>
        <dbReference type="EMBL" id="GBP11995.1"/>
    </source>
</evidence>
<name>A0A4C1TD13_EUMVA</name>
<accession>A0A4C1TD13</accession>
<sequence>MNKETYDGDGSSAGAADERRVGTNESRRRVLYVSQLSAGRRLRATVVTGLGNSVRDGRLKVLSGVERRNWKAAPLITNNTRQRRALITRHLFSMNKDFSQRAEALSIRTGIAAVATMFTRRRPTGEGEARPYRIRKWEEETVRGSQKLKTKQVGEGGGRIAHPVAQHSVLPGRQFS</sequence>
<feature type="region of interest" description="Disordered" evidence="1">
    <location>
        <begin position="1"/>
        <end position="24"/>
    </location>
</feature>
<dbReference type="EMBL" id="BGZK01000049">
    <property type="protein sequence ID" value="GBP11995.1"/>
    <property type="molecule type" value="Genomic_DNA"/>
</dbReference>
<organism evidence="2 3">
    <name type="scientific">Eumeta variegata</name>
    <name type="common">Bagworm moth</name>
    <name type="synonym">Eumeta japonica</name>
    <dbReference type="NCBI Taxonomy" id="151549"/>
    <lineage>
        <taxon>Eukaryota</taxon>
        <taxon>Metazoa</taxon>
        <taxon>Ecdysozoa</taxon>
        <taxon>Arthropoda</taxon>
        <taxon>Hexapoda</taxon>
        <taxon>Insecta</taxon>
        <taxon>Pterygota</taxon>
        <taxon>Neoptera</taxon>
        <taxon>Endopterygota</taxon>
        <taxon>Lepidoptera</taxon>
        <taxon>Glossata</taxon>
        <taxon>Ditrysia</taxon>
        <taxon>Tineoidea</taxon>
        <taxon>Psychidae</taxon>
        <taxon>Oiketicinae</taxon>
        <taxon>Eumeta</taxon>
    </lineage>
</organism>
<evidence type="ECO:0000256" key="1">
    <source>
        <dbReference type="SAM" id="MobiDB-lite"/>
    </source>
</evidence>
<gene>
    <name evidence="2" type="ORF">EVAR_5841_1</name>
</gene>
<feature type="region of interest" description="Disordered" evidence="1">
    <location>
        <begin position="143"/>
        <end position="176"/>
    </location>
</feature>